<keyword evidence="1" id="KW-0732">Signal</keyword>
<comment type="caution">
    <text evidence="3">The sequence shown here is derived from an EMBL/GenBank/DDBJ whole genome shotgun (WGS) entry which is preliminary data.</text>
</comment>
<protein>
    <submittedName>
        <fullName evidence="3">Nickel transport system substrate-binding protein</fullName>
    </submittedName>
</protein>
<accession>A0A495RJF7</accession>
<dbReference type="GO" id="GO:1904680">
    <property type="term" value="F:peptide transmembrane transporter activity"/>
    <property type="evidence" value="ECO:0007669"/>
    <property type="project" value="TreeGrafter"/>
</dbReference>
<dbReference type="PANTHER" id="PTHR30290">
    <property type="entry name" value="PERIPLASMIC BINDING COMPONENT OF ABC TRANSPORTER"/>
    <property type="match status" value="1"/>
</dbReference>
<dbReference type="GO" id="GO:0020037">
    <property type="term" value="F:heme binding"/>
    <property type="evidence" value="ECO:0007669"/>
    <property type="project" value="InterPro"/>
</dbReference>
<dbReference type="CDD" id="cd08489">
    <property type="entry name" value="PBP2_NikA"/>
    <property type="match status" value="1"/>
</dbReference>
<dbReference type="GO" id="GO:0043190">
    <property type="term" value="C:ATP-binding cassette (ABC) transporter complex"/>
    <property type="evidence" value="ECO:0007669"/>
    <property type="project" value="InterPro"/>
</dbReference>
<evidence type="ECO:0000313" key="3">
    <source>
        <dbReference type="EMBL" id="RKS87430.1"/>
    </source>
</evidence>
<dbReference type="PIRSF" id="PIRSF002741">
    <property type="entry name" value="MppA"/>
    <property type="match status" value="1"/>
</dbReference>
<dbReference type="Gene3D" id="3.40.190.10">
    <property type="entry name" value="Periplasmic binding protein-like II"/>
    <property type="match status" value="1"/>
</dbReference>
<gene>
    <name evidence="3" type="ORF">DES39_0658</name>
</gene>
<dbReference type="OrthoDB" id="9801912at2"/>
<dbReference type="InterPro" id="IPR030678">
    <property type="entry name" value="Peptide/Ni-bd"/>
</dbReference>
<sequence length="523" mass="59293">MTKIFLSFVAALALFSSCVNADQGNNELDYASTKDILDINPHLYLGEMAAQNMVFEPLVVNTERGIEPCLATHWDISPDGKHYTFYLRDNVYFNDGEKFDAKAVKLNMQAILANKDRHAWMGLVNEIEQVNIIDNMTVELVLHHAYYPTLTELGVTRPFRFISPKAFINGETKNGVSSYAGTGPWVLTEHKKNQYARFEVNPHYWGNKPALNAVVWQVIPDRQTMLFALKKGDIQMIFGADGDMTDMDSYQALTDNHQFVARMSDPIASRAVVLNSRRPITHDINVRQALEYAVDKEGIVSAVLNGSETLANTLMSPSAPYSNIAVKTYSFDPEKARHLLDDAGWLLPVGRSIREKNGQSLTLIFSYDTSNAAEKEIAELIQDNFKDVGVDLRLVGEEKQAYLDRQKRGDFDLQYSLSWGKPYDPASFVSSFRVPAHADYQAQLGLEDKVQLDQMIGELLITNDEQTRQNRYTQLFQRLANAAIYIPISYSRTKVIYRHEIGGVDFNVSQYEIPFEKMYFKSP</sequence>
<dbReference type="Proteomes" id="UP000278542">
    <property type="component" value="Unassembled WGS sequence"/>
</dbReference>
<dbReference type="PANTHER" id="PTHR30290:SF37">
    <property type="entry name" value="NICKEL-BINDING PERIPLASMIC PROTEIN"/>
    <property type="match status" value="1"/>
</dbReference>
<organism evidence="3 4">
    <name type="scientific">Orbus hercynius</name>
    <dbReference type="NCBI Taxonomy" id="593135"/>
    <lineage>
        <taxon>Bacteria</taxon>
        <taxon>Pseudomonadati</taxon>
        <taxon>Pseudomonadota</taxon>
        <taxon>Gammaproteobacteria</taxon>
        <taxon>Orbales</taxon>
        <taxon>Orbaceae</taxon>
        <taxon>Orbus</taxon>
    </lineage>
</organism>
<evidence type="ECO:0000259" key="2">
    <source>
        <dbReference type="Pfam" id="PF00496"/>
    </source>
</evidence>
<feature type="chain" id="PRO_5019836773" evidence="1">
    <location>
        <begin position="22"/>
        <end position="523"/>
    </location>
</feature>
<proteinExistence type="predicted"/>
<dbReference type="InterPro" id="IPR000914">
    <property type="entry name" value="SBP_5_dom"/>
</dbReference>
<dbReference type="GO" id="GO:0016151">
    <property type="term" value="F:nickel cation binding"/>
    <property type="evidence" value="ECO:0007669"/>
    <property type="project" value="InterPro"/>
</dbReference>
<dbReference type="RefSeq" id="WP_121144327.1">
    <property type="nucleotide sequence ID" value="NZ_RBWY01000001.1"/>
</dbReference>
<evidence type="ECO:0000256" key="1">
    <source>
        <dbReference type="SAM" id="SignalP"/>
    </source>
</evidence>
<dbReference type="SUPFAM" id="SSF53850">
    <property type="entry name" value="Periplasmic binding protein-like II"/>
    <property type="match status" value="1"/>
</dbReference>
<dbReference type="PROSITE" id="PS51257">
    <property type="entry name" value="PROKAR_LIPOPROTEIN"/>
    <property type="match status" value="1"/>
</dbReference>
<dbReference type="NCBIfam" id="TIGR02294">
    <property type="entry name" value="nickel_nikA"/>
    <property type="match status" value="1"/>
</dbReference>
<dbReference type="Gene3D" id="3.10.105.10">
    <property type="entry name" value="Dipeptide-binding Protein, Domain 3"/>
    <property type="match status" value="1"/>
</dbReference>
<reference evidence="3 4" key="1">
    <citation type="submission" date="2018-10" db="EMBL/GenBank/DDBJ databases">
        <title>Genomic Encyclopedia of Type Strains, Phase IV (KMG-IV): sequencing the most valuable type-strain genomes for metagenomic binning, comparative biology and taxonomic classification.</title>
        <authorList>
            <person name="Goeker M."/>
        </authorList>
    </citation>
    <scope>NUCLEOTIDE SEQUENCE [LARGE SCALE GENOMIC DNA]</scope>
    <source>
        <strain evidence="3 4">DSM 22228</strain>
    </source>
</reference>
<feature type="signal peptide" evidence="1">
    <location>
        <begin position="1"/>
        <end position="21"/>
    </location>
</feature>
<dbReference type="EMBL" id="RBWY01000001">
    <property type="protein sequence ID" value="RKS87430.1"/>
    <property type="molecule type" value="Genomic_DNA"/>
</dbReference>
<keyword evidence="4" id="KW-1185">Reference proteome</keyword>
<dbReference type="InterPro" id="IPR011980">
    <property type="entry name" value="CntA-like"/>
</dbReference>
<feature type="domain" description="Solute-binding protein family 5" evidence="2">
    <location>
        <begin position="66"/>
        <end position="436"/>
    </location>
</feature>
<dbReference type="GO" id="GO:0030288">
    <property type="term" value="C:outer membrane-bounded periplasmic space"/>
    <property type="evidence" value="ECO:0007669"/>
    <property type="project" value="TreeGrafter"/>
</dbReference>
<dbReference type="GO" id="GO:0015833">
    <property type="term" value="P:peptide transport"/>
    <property type="evidence" value="ECO:0007669"/>
    <property type="project" value="TreeGrafter"/>
</dbReference>
<dbReference type="InterPro" id="IPR039424">
    <property type="entry name" value="SBP_5"/>
</dbReference>
<name>A0A495RJF7_9GAMM</name>
<dbReference type="AlphaFoldDB" id="A0A495RJF7"/>
<evidence type="ECO:0000313" key="4">
    <source>
        <dbReference type="Proteomes" id="UP000278542"/>
    </source>
</evidence>
<dbReference type="GO" id="GO:0015675">
    <property type="term" value="P:nickel cation transport"/>
    <property type="evidence" value="ECO:0007669"/>
    <property type="project" value="InterPro"/>
</dbReference>
<dbReference type="Pfam" id="PF00496">
    <property type="entry name" value="SBP_bac_5"/>
    <property type="match status" value="1"/>
</dbReference>